<dbReference type="Proteomes" id="UP000244571">
    <property type="component" value="Chromosome"/>
</dbReference>
<evidence type="ECO:0000313" key="1">
    <source>
        <dbReference type="EMBL" id="AWB33938.1"/>
    </source>
</evidence>
<name>A0A2R4XJI9_9BURK</name>
<evidence type="ECO:0008006" key="3">
    <source>
        <dbReference type="Google" id="ProtNLM"/>
    </source>
</evidence>
<dbReference type="EMBL" id="CP028901">
    <property type="protein sequence ID" value="AWB33938.1"/>
    <property type="molecule type" value="Genomic_DNA"/>
</dbReference>
<dbReference type="AlphaFoldDB" id="A0A2R4XJI9"/>
<reference evidence="1 2" key="1">
    <citation type="submission" date="2018-04" db="EMBL/GenBank/DDBJ databases">
        <title>Bordetella sp. HZ20 isolated from seawater.</title>
        <authorList>
            <person name="Sun C."/>
        </authorList>
    </citation>
    <scope>NUCLEOTIDE SEQUENCE [LARGE SCALE GENOMIC DNA]</scope>
    <source>
        <strain evidence="1 2">HZ20</strain>
    </source>
</reference>
<dbReference type="Pfam" id="PF05930">
    <property type="entry name" value="Phage_AlpA"/>
    <property type="match status" value="1"/>
</dbReference>
<organism evidence="1 2">
    <name type="scientific">Orrella marina</name>
    <dbReference type="NCBI Taxonomy" id="2163011"/>
    <lineage>
        <taxon>Bacteria</taxon>
        <taxon>Pseudomonadati</taxon>
        <taxon>Pseudomonadota</taxon>
        <taxon>Betaproteobacteria</taxon>
        <taxon>Burkholderiales</taxon>
        <taxon>Alcaligenaceae</taxon>
        <taxon>Orrella</taxon>
    </lineage>
</organism>
<dbReference type="RefSeq" id="WP_108621365.1">
    <property type="nucleotide sequence ID" value="NZ_CP028901.1"/>
</dbReference>
<dbReference type="InterPro" id="IPR010260">
    <property type="entry name" value="AlpA"/>
</dbReference>
<evidence type="ECO:0000313" key="2">
    <source>
        <dbReference type="Proteomes" id="UP000244571"/>
    </source>
</evidence>
<proteinExistence type="predicted"/>
<sequence length="96" mass="10886">MAYKATTADSRLLTKQQVQAAKVGAYSMLADDRLITDKEVAHLLGASRSWPWKLAQAGRFPSPIKISPRCTRWRLSDVREWMADPQGWQTEQQRGA</sequence>
<keyword evidence="2" id="KW-1185">Reference proteome</keyword>
<accession>A0A2R4XJI9</accession>
<protein>
    <recommendedName>
        <fullName evidence="3">AlpA family phage regulatory protein</fullName>
    </recommendedName>
</protein>
<dbReference type="KEGG" id="boz:DBV39_09710"/>
<dbReference type="Gene3D" id="1.10.238.160">
    <property type="match status" value="1"/>
</dbReference>
<gene>
    <name evidence="1" type="ORF">DBV39_09710</name>
</gene>
<dbReference type="OrthoDB" id="8527558at2"/>